<evidence type="ECO:0000313" key="1">
    <source>
        <dbReference type="EMBL" id="KAJ1676572.1"/>
    </source>
</evidence>
<dbReference type="EMBL" id="JAMZIH010003867">
    <property type="protein sequence ID" value="KAJ1676572.1"/>
    <property type="molecule type" value="Genomic_DNA"/>
</dbReference>
<reference evidence="1" key="1">
    <citation type="submission" date="2022-06" db="EMBL/GenBank/DDBJ databases">
        <title>Phylogenomic reconstructions and comparative analyses of Kickxellomycotina fungi.</title>
        <authorList>
            <person name="Reynolds N.K."/>
            <person name="Stajich J.E."/>
            <person name="Barry K."/>
            <person name="Grigoriev I.V."/>
            <person name="Crous P."/>
            <person name="Smith M.E."/>
        </authorList>
    </citation>
    <scope>NUCLEOTIDE SEQUENCE</scope>
    <source>
        <strain evidence="1">RSA 2271</strain>
    </source>
</reference>
<gene>
    <name evidence="1" type="ORF">EV182_007925</name>
</gene>
<protein>
    <submittedName>
        <fullName evidence="1">Uncharacterized protein</fullName>
    </submittedName>
</protein>
<organism evidence="1 2">
    <name type="scientific">Spiromyces aspiralis</name>
    <dbReference type="NCBI Taxonomy" id="68401"/>
    <lineage>
        <taxon>Eukaryota</taxon>
        <taxon>Fungi</taxon>
        <taxon>Fungi incertae sedis</taxon>
        <taxon>Zoopagomycota</taxon>
        <taxon>Kickxellomycotina</taxon>
        <taxon>Kickxellomycetes</taxon>
        <taxon>Kickxellales</taxon>
        <taxon>Kickxellaceae</taxon>
        <taxon>Spiromyces</taxon>
    </lineage>
</organism>
<comment type="caution">
    <text evidence="1">The sequence shown here is derived from an EMBL/GenBank/DDBJ whole genome shotgun (WGS) entry which is preliminary data.</text>
</comment>
<feature type="non-terminal residue" evidence="1">
    <location>
        <position position="78"/>
    </location>
</feature>
<accession>A0ACC1HMR2</accession>
<evidence type="ECO:0000313" key="2">
    <source>
        <dbReference type="Proteomes" id="UP001145114"/>
    </source>
</evidence>
<sequence>MLQYLKSLRKRAEWKSHGWCNVLTLCFITLALLLVFVGLPILGQNNWGRPRRIATSYTADDLRYSEMAKSYNTLNQPL</sequence>
<keyword evidence="2" id="KW-1185">Reference proteome</keyword>
<dbReference type="Proteomes" id="UP001145114">
    <property type="component" value="Unassembled WGS sequence"/>
</dbReference>
<name>A0ACC1HMR2_9FUNG</name>
<proteinExistence type="predicted"/>